<feature type="transmembrane region" description="Helical" evidence="1">
    <location>
        <begin position="5"/>
        <end position="27"/>
    </location>
</feature>
<evidence type="ECO:0000313" key="2">
    <source>
        <dbReference type="EMBL" id="VDP53490.1"/>
    </source>
</evidence>
<gene>
    <name evidence="2" type="ORF">SMRZ_LOCUS24983</name>
</gene>
<keyword evidence="1" id="KW-1133">Transmembrane helix</keyword>
<sequence length="53" mass="6391">MLLKILIYTTQNLLILLINMMILLVHLGDLHHVQIYSYFVYLLIHKYLIHHGF</sequence>
<dbReference type="EMBL" id="UZAI01020853">
    <property type="protein sequence ID" value="VDP53490.1"/>
    <property type="molecule type" value="Genomic_DNA"/>
</dbReference>
<evidence type="ECO:0000313" key="3">
    <source>
        <dbReference type="Proteomes" id="UP000277204"/>
    </source>
</evidence>
<dbReference type="Proteomes" id="UP000277204">
    <property type="component" value="Unassembled WGS sequence"/>
</dbReference>
<keyword evidence="3" id="KW-1185">Reference proteome</keyword>
<evidence type="ECO:0000256" key="1">
    <source>
        <dbReference type="SAM" id="Phobius"/>
    </source>
</evidence>
<name>A0A3P8EFA5_9TREM</name>
<keyword evidence="1" id="KW-0472">Membrane</keyword>
<reference evidence="2 3" key="1">
    <citation type="submission" date="2018-11" db="EMBL/GenBank/DDBJ databases">
        <authorList>
            <consortium name="Pathogen Informatics"/>
        </authorList>
    </citation>
    <scope>NUCLEOTIDE SEQUENCE [LARGE SCALE GENOMIC DNA]</scope>
    <source>
        <strain evidence="2 3">Zambia</strain>
    </source>
</reference>
<protein>
    <submittedName>
        <fullName evidence="2">Uncharacterized protein</fullName>
    </submittedName>
</protein>
<accession>A0A3P8EFA5</accession>
<keyword evidence="1" id="KW-0812">Transmembrane</keyword>
<organism evidence="2 3">
    <name type="scientific">Schistosoma margrebowiei</name>
    <dbReference type="NCBI Taxonomy" id="48269"/>
    <lineage>
        <taxon>Eukaryota</taxon>
        <taxon>Metazoa</taxon>
        <taxon>Spiralia</taxon>
        <taxon>Lophotrochozoa</taxon>
        <taxon>Platyhelminthes</taxon>
        <taxon>Trematoda</taxon>
        <taxon>Digenea</taxon>
        <taxon>Strigeidida</taxon>
        <taxon>Schistosomatoidea</taxon>
        <taxon>Schistosomatidae</taxon>
        <taxon>Schistosoma</taxon>
    </lineage>
</organism>
<dbReference type="AlphaFoldDB" id="A0A3P8EFA5"/>
<proteinExistence type="predicted"/>